<sequence length="455" mass="47575">MSGLGDLLDQIADGAKVYDVTNVAVRKSNNRRRLRTFTKSAVGLVVLVCVAANALPFILRGGGMGRPEGGPGRLDGEPPAVVRALLDSPTRGSLAGDINYVKAVVDRIADDPERYGLPGDRARLRVLFAGDVPGNRRLVIAAGATGAPRAITLDGAAGAAAGKLELTGWTDVEEPVMRQGGQGYALVFGPERYELSISSSPRYLLDGTVKRTWEPAPGDYLLRDATTLPPRLRVRMSKGDKVFFEGPVASSGGNPPGAIDPTPLFGRGKPAPRAAQVAASAVAYQFGLTGPDVHYVVLWSDDFVVDDPNGTGSGKGQIATVMAVTADGGGPYNTLATDASAQPNARNHPTGGGVAGDPAKLLIVMRMPHFTKEEPATLQIVAPPAAVRYEIRNGDAVVAGGALTNGVGRLELPGPLKVTVRVYDDKNGVVAERAFADLEPYTPAGDSFEPEVKGW</sequence>
<keyword evidence="1" id="KW-1133">Transmembrane helix</keyword>
<comment type="caution">
    <text evidence="2">The sequence shown here is derived from an EMBL/GenBank/DDBJ whole genome shotgun (WGS) entry which is preliminary data.</text>
</comment>
<protein>
    <recommendedName>
        <fullName evidence="4">DUF4179 domain-containing protein</fullName>
    </recommendedName>
</protein>
<keyword evidence="3" id="KW-1185">Reference proteome</keyword>
<dbReference type="RefSeq" id="WP_345119798.1">
    <property type="nucleotide sequence ID" value="NZ_BAABAT010000001.1"/>
</dbReference>
<accession>A0ABP8CSZ8</accession>
<feature type="transmembrane region" description="Helical" evidence="1">
    <location>
        <begin position="41"/>
        <end position="59"/>
    </location>
</feature>
<organism evidence="2 3">
    <name type="scientific">Dactylosporangium darangshiense</name>
    <dbReference type="NCBI Taxonomy" id="579108"/>
    <lineage>
        <taxon>Bacteria</taxon>
        <taxon>Bacillati</taxon>
        <taxon>Actinomycetota</taxon>
        <taxon>Actinomycetes</taxon>
        <taxon>Micromonosporales</taxon>
        <taxon>Micromonosporaceae</taxon>
        <taxon>Dactylosporangium</taxon>
    </lineage>
</organism>
<proteinExistence type="predicted"/>
<evidence type="ECO:0000256" key="1">
    <source>
        <dbReference type="SAM" id="Phobius"/>
    </source>
</evidence>
<evidence type="ECO:0000313" key="3">
    <source>
        <dbReference type="Proteomes" id="UP001500620"/>
    </source>
</evidence>
<name>A0ABP8CSZ8_9ACTN</name>
<reference evidence="3" key="1">
    <citation type="journal article" date="2019" name="Int. J. Syst. Evol. Microbiol.">
        <title>The Global Catalogue of Microorganisms (GCM) 10K type strain sequencing project: providing services to taxonomists for standard genome sequencing and annotation.</title>
        <authorList>
            <consortium name="The Broad Institute Genomics Platform"/>
            <consortium name="The Broad Institute Genome Sequencing Center for Infectious Disease"/>
            <person name="Wu L."/>
            <person name="Ma J."/>
        </authorList>
    </citation>
    <scope>NUCLEOTIDE SEQUENCE [LARGE SCALE GENOMIC DNA]</scope>
    <source>
        <strain evidence="3">JCM 17441</strain>
    </source>
</reference>
<keyword evidence="1" id="KW-0812">Transmembrane</keyword>
<evidence type="ECO:0008006" key="4">
    <source>
        <dbReference type="Google" id="ProtNLM"/>
    </source>
</evidence>
<evidence type="ECO:0000313" key="2">
    <source>
        <dbReference type="EMBL" id="GAA4242974.1"/>
    </source>
</evidence>
<keyword evidence="1" id="KW-0472">Membrane</keyword>
<dbReference type="EMBL" id="BAABAT010000001">
    <property type="protein sequence ID" value="GAA4242974.1"/>
    <property type="molecule type" value="Genomic_DNA"/>
</dbReference>
<dbReference type="Proteomes" id="UP001500620">
    <property type="component" value="Unassembled WGS sequence"/>
</dbReference>
<gene>
    <name evidence="2" type="ORF">GCM10022255_000090</name>
</gene>